<dbReference type="Proteomes" id="UP001596523">
    <property type="component" value="Unassembled WGS sequence"/>
</dbReference>
<evidence type="ECO:0000313" key="2">
    <source>
        <dbReference type="EMBL" id="MFC7304668.1"/>
    </source>
</evidence>
<gene>
    <name evidence="2" type="ORF">ACFQVC_10620</name>
</gene>
<protein>
    <submittedName>
        <fullName evidence="2">Uncharacterized protein</fullName>
    </submittedName>
</protein>
<feature type="signal peptide" evidence="1">
    <location>
        <begin position="1"/>
        <end position="39"/>
    </location>
</feature>
<sequence>MDMRDMRFPGLRDIRSGAGRRAVAACAVAGAALSLLAVAVPQAAADPQAKLFTGGGRGPTAAVAIQSAVEDAETSASAEQLYTCVLVGEPQVFETLDDPNFGHVFRAEATVGCTP</sequence>
<dbReference type="RefSeq" id="WP_381829280.1">
    <property type="nucleotide sequence ID" value="NZ_JBHTCF010000003.1"/>
</dbReference>
<name>A0ABW2JGM3_9ACTN</name>
<comment type="caution">
    <text evidence="2">The sequence shown here is derived from an EMBL/GenBank/DDBJ whole genome shotgun (WGS) entry which is preliminary data.</text>
</comment>
<accession>A0ABW2JGM3</accession>
<dbReference type="EMBL" id="JBHTCF010000003">
    <property type="protein sequence ID" value="MFC7304668.1"/>
    <property type="molecule type" value="Genomic_DNA"/>
</dbReference>
<proteinExistence type="predicted"/>
<reference evidence="3" key="1">
    <citation type="journal article" date="2019" name="Int. J. Syst. Evol. Microbiol.">
        <title>The Global Catalogue of Microorganisms (GCM) 10K type strain sequencing project: providing services to taxonomists for standard genome sequencing and annotation.</title>
        <authorList>
            <consortium name="The Broad Institute Genomics Platform"/>
            <consortium name="The Broad Institute Genome Sequencing Center for Infectious Disease"/>
            <person name="Wu L."/>
            <person name="Ma J."/>
        </authorList>
    </citation>
    <scope>NUCLEOTIDE SEQUENCE [LARGE SCALE GENOMIC DNA]</scope>
    <source>
        <strain evidence="3">SYNS20</strain>
    </source>
</reference>
<keyword evidence="3" id="KW-1185">Reference proteome</keyword>
<organism evidence="2 3">
    <name type="scientific">Streptomyces monticola</name>
    <dbReference type="NCBI Taxonomy" id="2666263"/>
    <lineage>
        <taxon>Bacteria</taxon>
        <taxon>Bacillati</taxon>
        <taxon>Actinomycetota</taxon>
        <taxon>Actinomycetes</taxon>
        <taxon>Kitasatosporales</taxon>
        <taxon>Streptomycetaceae</taxon>
        <taxon>Streptomyces</taxon>
    </lineage>
</organism>
<feature type="chain" id="PRO_5046753894" evidence="1">
    <location>
        <begin position="40"/>
        <end position="115"/>
    </location>
</feature>
<evidence type="ECO:0000313" key="3">
    <source>
        <dbReference type="Proteomes" id="UP001596523"/>
    </source>
</evidence>
<evidence type="ECO:0000256" key="1">
    <source>
        <dbReference type="SAM" id="SignalP"/>
    </source>
</evidence>
<keyword evidence="1" id="KW-0732">Signal</keyword>